<dbReference type="AlphaFoldDB" id="A0A1K2HA62"/>
<protein>
    <submittedName>
        <fullName evidence="1">Uncharacterized protein</fullName>
    </submittedName>
</protein>
<sequence>MFMLISGVVLLLLVLYVAYRYRPSRRERLIFAERGSREAALNRAASQTVQRYLAQEKRNERAY</sequence>
<name>A0A1K2HA62_9NEIS</name>
<dbReference type="Proteomes" id="UP000186513">
    <property type="component" value="Unassembled WGS sequence"/>
</dbReference>
<dbReference type="RefSeq" id="WP_072427414.1">
    <property type="nucleotide sequence ID" value="NZ_FPKR01000003.1"/>
</dbReference>
<accession>A0A1K2HA62</accession>
<evidence type="ECO:0000313" key="1">
    <source>
        <dbReference type="EMBL" id="SFZ73517.1"/>
    </source>
</evidence>
<keyword evidence="2" id="KW-1185">Reference proteome</keyword>
<dbReference type="STRING" id="1121279.SAMN02745887_00869"/>
<dbReference type="EMBL" id="FPKR01000003">
    <property type="protein sequence ID" value="SFZ73517.1"/>
    <property type="molecule type" value="Genomic_DNA"/>
</dbReference>
<reference evidence="1 2" key="1">
    <citation type="submission" date="2016-11" db="EMBL/GenBank/DDBJ databases">
        <authorList>
            <person name="Jaros S."/>
            <person name="Januszkiewicz K."/>
            <person name="Wedrychowicz H."/>
        </authorList>
    </citation>
    <scope>NUCLEOTIDE SEQUENCE [LARGE SCALE GENOMIC DNA]</scope>
    <source>
        <strain evidence="1 2">DSM 18899</strain>
    </source>
</reference>
<evidence type="ECO:0000313" key="2">
    <source>
        <dbReference type="Proteomes" id="UP000186513"/>
    </source>
</evidence>
<proteinExistence type="predicted"/>
<gene>
    <name evidence="1" type="ORF">SAMN02745887_00869</name>
</gene>
<organism evidence="1 2">
    <name type="scientific">Chitinimonas taiwanensis DSM 18899</name>
    <dbReference type="NCBI Taxonomy" id="1121279"/>
    <lineage>
        <taxon>Bacteria</taxon>
        <taxon>Pseudomonadati</taxon>
        <taxon>Pseudomonadota</taxon>
        <taxon>Betaproteobacteria</taxon>
        <taxon>Neisseriales</taxon>
        <taxon>Chitinibacteraceae</taxon>
        <taxon>Chitinimonas</taxon>
    </lineage>
</organism>